<accession>A0ABD2AU16</accession>
<evidence type="ECO:0000313" key="1">
    <source>
        <dbReference type="EMBL" id="KAL2723891.1"/>
    </source>
</evidence>
<evidence type="ECO:0000313" key="2">
    <source>
        <dbReference type="Proteomes" id="UP001607302"/>
    </source>
</evidence>
<dbReference type="AlphaFoldDB" id="A0ABD2AU16"/>
<dbReference type="EMBL" id="JAUDFV010000139">
    <property type="protein sequence ID" value="KAL2723891.1"/>
    <property type="molecule type" value="Genomic_DNA"/>
</dbReference>
<name>A0ABD2AU16_VESSQ</name>
<dbReference type="Proteomes" id="UP001607302">
    <property type="component" value="Unassembled WGS sequence"/>
</dbReference>
<gene>
    <name evidence="1" type="ORF">V1478_008404</name>
</gene>
<proteinExistence type="predicted"/>
<sequence>YYLKDIAGFYIFKKSNIPPSSNKYDKYLRICLLPTCFIYLFISEMTSNMCRSRGSFVAWFV</sequence>
<organism evidence="1 2">
    <name type="scientific">Vespula squamosa</name>
    <name type="common">Southern yellow jacket</name>
    <name type="synonym">Wasp</name>
    <dbReference type="NCBI Taxonomy" id="30214"/>
    <lineage>
        <taxon>Eukaryota</taxon>
        <taxon>Metazoa</taxon>
        <taxon>Ecdysozoa</taxon>
        <taxon>Arthropoda</taxon>
        <taxon>Hexapoda</taxon>
        <taxon>Insecta</taxon>
        <taxon>Pterygota</taxon>
        <taxon>Neoptera</taxon>
        <taxon>Endopterygota</taxon>
        <taxon>Hymenoptera</taxon>
        <taxon>Apocrita</taxon>
        <taxon>Aculeata</taxon>
        <taxon>Vespoidea</taxon>
        <taxon>Vespidae</taxon>
        <taxon>Vespinae</taxon>
        <taxon>Vespula</taxon>
    </lineage>
</organism>
<keyword evidence="2" id="KW-1185">Reference proteome</keyword>
<comment type="caution">
    <text evidence="1">The sequence shown here is derived from an EMBL/GenBank/DDBJ whole genome shotgun (WGS) entry which is preliminary data.</text>
</comment>
<feature type="non-terminal residue" evidence="1">
    <location>
        <position position="1"/>
    </location>
</feature>
<protein>
    <submittedName>
        <fullName evidence="1">Uncharacterized protein</fullName>
    </submittedName>
</protein>
<reference evidence="1 2" key="1">
    <citation type="journal article" date="2024" name="Ann. Entomol. Soc. Am.">
        <title>Genomic analyses of the southern and eastern yellowjacket wasps (Hymenoptera: Vespidae) reveal evolutionary signatures of social life.</title>
        <authorList>
            <person name="Catto M.A."/>
            <person name="Caine P.B."/>
            <person name="Orr S.E."/>
            <person name="Hunt B.G."/>
            <person name="Goodisman M.A.D."/>
        </authorList>
    </citation>
    <scope>NUCLEOTIDE SEQUENCE [LARGE SCALE GENOMIC DNA]</scope>
    <source>
        <strain evidence="1">233</strain>
        <tissue evidence="1">Head and thorax</tissue>
    </source>
</reference>